<evidence type="ECO:0000259" key="7">
    <source>
        <dbReference type="Pfam" id="PF13396"/>
    </source>
</evidence>
<proteinExistence type="predicted"/>
<keyword evidence="2" id="KW-1003">Cell membrane</keyword>
<dbReference type="EMBL" id="FR695874">
    <property type="protein sequence ID" value="CBX30031.1"/>
    <property type="molecule type" value="Genomic_DNA"/>
</dbReference>
<keyword evidence="4 6" id="KW-1133">Transmembrane helix</keyword>
<feature type="transmembrane region" description="Helical" evidence="6">
    <location>
        <begin position="37"/>
        <end position="56"/>
    </location>
</feature>
<gene>
    <name evidence="8" type="ORF">N47_D28400</name>
</gene>
<protein>
    <recommendedName>
        <fullName evidence="7">Cardiolipin synthase N-terminal domain-containing protein</fullName>
    </recommendedName>
</protein>
<dbReference type="InterPro" id="IPR027379">
    <property type="entry name" value="CLS_N"/>
</dbReference>
<evidence type="ECO:0000256" key="1">
    <source>
        <dbReference type="ARBA" id="ARBA00004651"/>
    </source>
</evidence>
<keyword evidence="5 6" id="KW-0472">Membrane</keyword>
<reference evidence="8" key="1">
    <citation type="journal article" date="2011" name="Environ. Microbiol.">
        <title>Genomic insights into the metabolic potential of the polycyclic aromatic hydrocarbon degrading sulfate-reducing Deltaproteobacterium N47.</title>
        <authorList>
            <person name="Bergmann F."/>
            <person name="Selesi D."/>
            <person name="Weinmaier T."/>
            <person name="Tischler P."/>
            <person name="Rattei T."/>
            <person name="Meckenstock R.U."/>
        </authorList>
    </citation>
    <scope>NUCLEOTIDE SEQUENCE</scope>
</reference>
<evidence type="ECO:0000256" key="6">
    <source>
        <dbReference type="SAM" id="Phobius"/>
    </source>
</evidence>
<keyword evidence="3 6" id="KW-0812">Transmembrane</keyword>
<evidence type="ECO:0000256" key="3">
    <source>
        <dbReference type="ARBA" id="ARBA00022692"/>
    </source>
</evidence>
<sequence>MAKIIIGAGLVFLLLTWWAVIDISKKNFGSTAAKAIWGFTALVPFLGPVVYFAIGYRRGKTIQGKSPESTSLNKTDG</sequence>
<evidence type="ECO:0000256" key="5">
    <source>
        <dbReference type="ARBA" id="ARBA00023136"/>
    </source>
</evidence>
<organism evidence="8">
    <name type="scientific">uncultured Desulfobacterium sp</name>
    <dbReference type="NCBI Taxonomy" id="201089"/>
    <lineage>
        <taxon>Bacteria</taxon>
        <taxon>Pseudomonadati</taxon>
        <taxon>Thermodesulfobacteriota</taxon>
        <taxon>Desulfobacteria</taxon>
        <taxon>Desulfobacterales</taxon>
        <taxon>Desulfobacteriaceae</taxon>
        <taxon>Desulfobacterium</taxon>
        <taxon>environmental samples</taxon>
    </lineage>
</organism>
<evidence type="ECO:0000256" key="2">
    <source>
        <dbReference type="ARBA" id="ARBA00022475"/>
    </source>
</evidence>
<dbReference type="AlphaFoldDB" id="E1YII4"/>
<dbReference type="GO" id="GO:0005886">
    <property type="term" value="C:plasma membrane"/>
    <property type="evidence" value="ECO:0007669"/>
    <property type="project" value="UniProtKB-SubCell"/>
</dbReference>
<evidence type="ECO:0000256" key="4">
    <source>
        <dbReference type="ARBA" id="ARBA00022989"/>
    </source>
</evidence>
<comment type="subcellular location">
    <subcellularLocation>
        <location evidence="1">Cell membrane</location>
        <topology evidence="1">Multi-pass membrane protein</topology>
    </subcellularLocation>
</comment>
<name>E1YII4_9BACT</name>
<accession>E1YII4</accession>
<dbReference type="Pfam" id="PF13396">
    <property type="entry name" value="PLDc_N"/>
    <property type="match status" value="1"/>
</dbReference>
<evidence type="ECO:0000313" key="8">
    <source>
        <dbReference type="EMBL" id="CBX30031.1"/>
    </source>
</evidence>
<feature type="domain" description="Cardiolipin synthase N-terminal" evidence="7">
    <location>
        <begin position="15"/>
        <end position="55"/>
    </location>
</feature>